<comment type="caution">
    <text evidence="7">The sequence shown here is derived from an EMBL/GenBank/DDBJ whole genome shotgun (WGS) entry which is preliminary data.</text>
</comment>
<dbReference type="InterPro" id="IPR042178">
    <property type="entry name" value="Serpin_sf_1"/>
</dbReference>
<evidence type="ECO:0000256" key="3">
    <source>
        <dbReference type="ARBA" id="ARBA00022900"/>
    </source>
</evidence>
<organism evidence="7 8">
    <name type="scientific">Euphydryas editha</name>
    <name type="common">Edith's checkerspot</name>
    <dbReference type="NCBI Taxonomy" id="104508"/>
    <lineage>
        <taxon>Eukaryota</taxon>
        <taxon>Metazoa</taxon>
        <taxon>Ecdysozoa</taxon>
        <taxon>Arthropoda</taxon>
        <taxon>Hexapoda</taxon>
        <taxon>Insecta</taxon>
        <taxon>Pterygota</taxon>
        <taxon>Neoptera</taxon>
        <taxon>Endopterygota</taxon>
        <taxon>Lepidoptera</taxon>
        <taxon>Glossata</taxon>
        <taxon>Ditrysia</taxon>
        <taxon>Papilionoidea</taxon>
        <taxon>Nymphalidae</taxon>
        <taxon>Nymphalinae</taxon>
        <taxon>Euphydryas</taxon>
    </lineage>
</organism>
<sequence>MFLLLVFLAAGLQSLDCREHVPPEISRLNFFDTDLLRYAAEDKRGNVLVSPASIKSILTMILEVSRGKTEAEIKSALRLSPYKDEVRDQLNLYLNALYANTSGVNLQNSNGIFVSNKLKLKKDYEQAIRNIYYSTVTSIDFNNPVYAADTINHWVSEHTKGLIPDLVQSGEINPLSESLLTNALYFKGLWRHAFNPKFTRVGCFYTEGSCQKVAMMELHEDLNYAFVDNLRAHALELPYEGSRYSMIILVPQERNGLETLIRDLPYMSLPQISQLMEITSMRLYMPKFTIDYSESMVEPLRKMKITTLFTKNANLSGMFENGSAQVNNFLHKVHLSVDETGTVAAAASSVMVIPLIEDGVQLKVDRPFLFFLRDNLLELILFEGKIEEPTVYVEEKVFVGKYDNYLVMN</sequence>
<dbReference type="GO" id="GO:0004867">
    <property type="term" value="F:serine-type endopeptidase inhibitor activity"/>
    <property type="evidence" value="ECO:0007669"/>
    <property type="project" value="UniProtKB-KW"/>
</dbReference>
<dbReference type="EMBL" id="CAKOGL010000015">
    <property type="protein sequence ID" value="CAH2095254.1"/>
    <property type="molecule type" value="Genomic_DNA"/>
</dbReference>
<dbReference type="GO" id="GO:0005615">
    <property type="term" value="C:extracellular space"/>
    <property type="evidence" value="ECO:0007669"/>
    <property type="project" value="InterPro"/>
</dbReference>
<name>A0AAU9U617_EUPED</name>
<protein>
    <recommendedName>
        <fullName evidence="6">Serpin domain-containing protein</fullName>
    </recommendedName>
</protein>
<dbReference type="PROSITE" id="PS00284">
    <property type="entry name" value="SERPIN"/>
    <property type="match status" value="1"/>
</dbReference>
<evidence type="ECO:0000313" key="8">
    <source>
        <dbReference type="Proteomes" id="UP001153954"/>
    </source>
</evidence>
<keyword evidence="3" id="KW-0722">Serine protease inhibitor</keyword>
<accession>A0AAU9U617</accession>
<evidence type="ECO:0000313" key="7">
    <source>
        <dbReference type="EMBL" id="CAH2095254.1"/>
    </source>
</evidence>
<feature type="chain" id="PRO_5043863390" description="Serpin domain-containing protein" evidence="5">
    <location>
        <begin position="18"/>
        <end position="409"/>
    </location>
</feature>
<keyword evidence="5" id="KW-0732">Signal</keyword>
<reference evidence="7" key="1">
    <citation type="submission" date="2022-03" db="EMBL/GenBank/DDBJ databases">
        <authorList>
            <person name="Tunstrom K."/>
        </authorList>
    </citation>
    <scope>NUCLEOTIDE SEQUENCE</scope>
</reference>
<dbReference type="SUPFAM" id="SSF56574">
    <property type="entry name" value="Serpins"/>
    <property type="match status" value="1"/>
</dbReference>
<dbReference type="AlphaFoldDB" id="A0AAU9U617"/>
<proteinExistence type="inferred from homology"/>
<dbReference type="InterPro" id="IPR000215">
    <property type="entry name" value="Serpin_fam"/>
</dbReference>
<keyword evidence="8" id="KW-1185">Reference proteome</keyword>
<evidence type="ECO:0000256" key="1">
    <source>
        <dbReference type="ARBA" id="ARBA00009500"/>
    </source>
</evidence>
<feature type="domain" description="Serpin" evidence="6">
    <location>
        <begin position="33"/>
        <end position="389"/>
    </location>
</feature>
<gene>
    <name evidence="7" type="ORF">EEDITHA_LOCUS10731</name>
</gene>
<evidence type="ECO:0000256" key="5">
    <source>
        <dbReference type="SAM" id="SignalP"/>
    </source>
</evidence>
<dbReference type="InterPro" id="IPR042185">
    <property type="entry name" value="Serpin_sf_2"/>
</dbReference>
<dbReference type="InterPro" id="IPR023796">
    <property type="entry name" value="Serpin_dom"/>
</dbReference>
<comment type="similarity">
    <text evidence="1 4">Belongs to the serpin family.</text>
</comment>
<dbReference type="InterPro" id="IPR036186">
    <property type="entry name" value="Serpin_sf"/>
</dbReference>
<keyword evidence="2" id="KW-0646">Protease inhibitor</keyword>
<evidence type="ECO:0000256" key="4">
    <source>
        <dbReference type="RuleBase" id="RU000411"/>
    </source>
</evidence>
<dbReference type="Proteomes" id="UP001153954">
    <property type="component" value="Unassembled WGS sequence"/>
</dbReference>
<dbReference type="SMART" id="SM00093">
    <property type="entry name" value="SERPIN"/>
    <property type="match status" value="1"/>
</dbReference>
<dbReference type="InterPro" id="IPR023795">
    <property type="entry name" value="Serpin_CS"/>
</dbReference>
<dbReference type="Gene3D" id="2.30.39.10">
    <property type="entry name" value="Alpha-1-antitrypsin, domain 1"/>
    <property type="match status" value="1"/>
</dbReference>
<dbReference type="Pfam" id="PF00079">
    <property type="entry name" value="Serpin"/>
    <property type="match status" value="1"/>
</dbReference>
<dbReference type="CDD" id="cd19600">
    <property type="entry name" value="serpin11-like_insects"/>
    <property type="match status" value="1"/>
</dbReference>
<evidence type="ECO:0000256" key="2">
    <source>
        <dbReference type="ARBA" id="ARBA00022690"/>
    </source>
</evidence>
<feature type="signal peptide" evidence="5">
    <location>
        <begin position="1"/>
        <end position="17"/>
    </location>
</feature>
<evidence type="ECO:0000259" key="6">
    <source>
        <dbReference type="SMART" id="SM00093"/>
    </source>
</evidence>
<dbReference type="PANTHER" id="PTHR11461:SF211">
    <property type="entry name" value="GH10112P-RELATED"/>
    <property type="match status" value="1"/>
</dbReference>
<dbReference type="PANTHER" id="PTHR11461">
    <property type="entry name" value="SERINE PROTEASE INHIBITOR, SERPIN"/>
    <property type="match status" value="1"/>
</dbReference>
<dbReference type="Gene3D" id="3.30.497.10">
    <property type="entry name" value="Antithrombin, subunit I, domain 2"/>
    <property type="match status" value="1"/>
</dbReference>